<reference evidence="2" key="1">
    <citation type="submission" date="2018-05" db="EMBL/GenBank/DDBJ databases">
        <authorList>
            <person name="Lanie J.A."/>
            <person name="Ng W.-L."/>
            <person name="Kazmierczak K.M."/>
            <person name="Andrzejewski T.M."/>
            <person name="Davidsen T.M."/>
            <person name="Wayne K.J."/>
            <person name="Tettelin H."/>
            <person name="Glass J.I."/>
            <person name="Rusch D."/>
            <person name="Podicherti R."/>
            <person name="Tsui H.-C.T."/>
            <person name="Winkler M.E."/>
        </authorList>
    </citation>
    <scope>NUCLEOTIDE SEQUENCE</scope>
</reference>
<dbReference type="SUPFAM" id="SSF82771">
    <property type="entry name" value="GIY-YIG endonuclease"/>
    <property type="match status" value="1"/>
</dbReference>
<name>A0A382XIJ1_9ZZZZ</name>
<gene>
    <name evidence="2" type="ORF">METZ01_LOCUS423840</name>
</gene>
<sequence>MSNKNQTNLSHVMKVDQCFWLYVLECENGSFYTGYTKNLAIRYYQHRQGKQSARYTRSFKPIKIAQCWRLFDTVGTALKVERFIKNQDRKTKLLWIENPGELKSRISRNMGKEIIIFPFDVSRVEKESGKMDWRKIQSGYDPFAEIPIAPMEAIKGYRL</sequence>
<dbReference type="InterPro" id="IPR050190">
    <property type="entry name" value="UPF0213_domain"/>
</dbReference>
<protein>
    <recommendedName>
        <fullName evidence="1">GIY-YIG domain-containing protein</fullName>
    </recommendedName>
</protein>
<dbReference type="InterPro" id="IPR000305">
    <property type="entry name" value="GIY-YIG_endonuc"/>
</dbReference>
<evidence type="ECO:0000313" key="2">
    <source>
        <dbReference type="EMBL" id="SVD70986.1"/>
    </source>
</evidence>
<dbReference type="PROSITE" id="PS50164">
    <property type="entry name" value="GIY_YIG"/>
    <property type="match status" value="1"/>
</dbReference>
<proteinExistence type="predicted"/>
<dbReference type="CDD" id="cd10456">
    <property type="entry name" value="GIY-YIG_UPF0213"/>
    <property type="match status" value="1"/>
</dbReference>
<dbReference type="PANTHER" id="PTHR34477">
    <property type="entry name" value="UPF0213 PROTEIN YHBQ"/>
    <property type="match status" value="1"/>
</dbReference>
<dbReference type="AlphaFoldDB" id="A0A382XIJ1"/>
<dbReference type="EMBL" id="UINC01168123">
    <property type="protein sequence ID" value="SVD70986.1"/>
    <property type="molecule type" value="Genomic_DNA"/>
</dbReference>
<feature type="domain" description="GIY-YIG" evidence="1">
    <location>
        <begin position="17"/>
        <end position="94"/>
    </location>
</feature>
<dbReference type="PANTHER" id="PTHR34477:SF1">
    <property type="entry name" value="UPF0213 PROTEIN YHBQ"/>
    <property type="match status" value="1"/>
</dbReference>
<dbReference type="Pfam" id="PF01541">
    <property type="entry name" value="GIY-YIG"/>
    <property type="match status" value="1"/>
</dbReference>
<dbReference type="InterPro" id="IPR035901">
    <property type="entry name" value="GIY-YIG_endonuc_sf"/>
</dbReference>
<organism evidence="2">
    <name type="scientific">marine metagenome</name>
    <dbReference type="NCBI Taxonomy" id="408172"/>
    <lineage>
        <taxon>unclassified sequences</taxon>
        <taxon>metagenomes</taxon>
        <taxon>ecological metagenomes</taxon>
    </lineage>
</organism>
<accession>A0A382XIJ1</accession>
<dbReference type="Gene3D" id="3.40.1440.10">
    <property type="entry name" value="GIY-YIG endonuclease"/>
    <property type="match status" value="1"/>
</dbReference>
<evidence type="ECO:0000259" key="1">
    <source>
        <dbReference type="PROSITE" id="PS50164"/>
    </source>
</evidence>